<dbReference type="eggNOG" id="COG4974">
    <property type="taxonomic scope" value="Bacteria"/>
</dbReference>
<evidence type="ECO:0000313" key="2">
    <source>
        <dbReference type="EMBL" id="EFA44499.1"/>
    </source>
</evidence>
<reference evidence="2 3" key="1">
    <citation type="submission" date="2009-10" db="EMBL/GenBank/DDBJ databases">
        <authorList>
            <person name="Qin X."/>
            <person name="Bachman B."/>
            <person name="Battles P."/>
            <person name="Bell A."/>
            <person name="Bess C."/>
            <person name="Bickham C."/>
            <person name="Chaboub L."/>
            <person name="Chen D."/>
            <person name="Coyle M."/>
            <person name="Deiros D.R."/>
            <person name="Dinh H."/>
            <person name="Forbes L."/>
            <person name="Fowler G."/>
            <person name="Francisco L."/>
            <person name="Fu Q."/>
            <person name="Gubbala S."/>
            <person name="Hale W."/>
            <person name="Han Y."/>
            <person name="Hemphill L."/>
            <person name="Highlander S.K."/>
            <person name="Hirani K."/>
            <person name="Hogues M."/>
            <person name="Jackson L."/>
            <person name="Jakkamsetti A."/>
            <person name="Javaid M."/>
            <person name="Jiang H."/>
            <person name="Korchina V."/>
            <person name="Kovar C."/>
            <person name="Lara F."/>
            <person name="Lee S."/>
            <person name="Mata R."/>
            <person name="Mathew T."/>
            <person name="Moen C."/>
            <person name="Morales K."/>
            <person name="Munidasa M."/>
            <person name="Nazareth L."/>
            <person name="Ngo R."/>
            <person name="Nguyen L."/>
            <person name="Okwuonu G."/>
            <person name="Ongeri F."/>
            <person name="Patil S."/>
            <person name="Petrosino J."/>
            <person name="Pham C."/>
            <person name="Pham P."/>
            <person name="Pu L.-L."/>
            <person name="Puazo M."/>
            <person name="Raj R."/>
            <person name="Reid J."/>
            <person name="Rouhana J."/>
            <person name="Saada N."/>
            <person name="Shang Y."/>
            <person name="Simmons D."/>
            <person name="Thornton R."/>
            <person name="Warren J."/>
            <person name="Weissenberger G."/>
            <person name="Zhang J."/>
            <person name="Zhang L."/>
            <person name="Zhou C."/>
            <person name="Zhu D."/>
            <person name="Muzny D."/>
            <person name="Worley K."/>
            <person name="Gibbs R."/>
        </authorList>
    </citation>
    <scope>NUCLEOTIDE SEQUENCE [LARGE SCALE GENOMIC DNA]</scope>
    <source>
        <strain evidence="2 3">DSM 17361</strain>
    </source>
</reference>
<accession>D1PVZ4</accession>
<dbReference type="Pfam" id="PF17293">
    <property type="entry name" value="Arm-DNA-bind_5"/>
    <property type="match status" value="1"/>
</dbReference>
<dbReference type="InterPro" id="IPR035386">
    <property type="entry name" value="Arm-DNA-bind_5"/>
</dbReference>
<organism evidence="2 3">
    <name type="scientific">Hallella bergensis DSM 17361</name>
    <dbReference type="NCBI Taxonomy" id="585502"/>
    <lineage>
        <taxon>Bacteria</taxon>
        <taxon>Pseudomonadati</taxon>
        <taxon>Bacteroidota</taxon>
        <taxon>Bacteroidia</taxon>
        <taxon>Bacteroidales</taxon>
        <taxon>Prevotellaceae</taxon>
        <taxon>Hallella</taxon>
    </lineage>
</organism>
<keyword evidence="3" id="KW-1185">Reference proteome</keyword>
<dbReference type="Proteomes" id="UP000003160">
    <property type="component" value="Unassembled WGS sequence"/>
</dbReference>
<name>D1PVZ4_9BACT</name>
<dbReference type="HOGENOM" id="CLU_033139_5_0_10"/>
<sequence length="132" mass="15464">MLGYNKNRQCMQSIFRTAFYLRSNYVNKEGKTPVMLRIYLNNERMSLGSTGITIVQSQWDREKERVKGRYTEALNTNLQLDNIQSGLQAIFRKLEMTDELSLERIKSEHLGKKQDIDTIMQLFDKHNEDVAA</sequence>
<evidence type="ECO:0000313" key="3">
    <source>
        <dbReference type="Proteomes" id="UP000003160"/>
    </source>
</evidence>
<dbReference type="AlphaFoldDB" id="D1PVZ4"/>
<evidence type="ECO:0000259" key="1">
    <source>
        <dbReference type="Pfam" id="PF17293"/>
    </source>
</evidence>
<gene>
    <name evidence="2" type="ORF">HMPREF0645_1129</name>
</gene>
<comment type="caution">
    <text evidence="2">The sequence shown here is derived from an EMBL/GenBank/DDBJ whole genome shotgun (WGS) entry which is preliminary data.</text>
</comment>
<proteinExistence type="predicted"/>
<feature type="domain" description="Arm DNA-binding" evidence="1">
    <location>
        <begin position="19"/>
        <end position="106"/>
    </location>
</feature>
<protein>
    <submittedName>
        <fullName evidence="2">Integrase</fullName>
    </submittedName>
</protein>
<dbReference type="EMBL" id="ACKS01000045">
    <property type="protein sequence ID" value="EFA44499.1"/>
    <property type="molecule type" value="Genomic_DNA"/>
</dbReference>